<dbReference type="InterPro" id="IPR013655">
    <property type="entry name" value="PAS_fold_3"/>
</dbReference>
<keyword evidence="8" id="KW-1133">Transmembrane helix</keyword>
<keyword evidence="7" id="KW-0175">Coiled coil</keyword>
<keyword evidence="14" id="KW-1185">Reference proteome</keyword>
<gene>
    <name evidence="13" type="ORF">Q0812_13505</name>
</gene>
<proteinExistence type="predicted"/>
<dbReference type="PROSITE" id="PS50110">
    <property type="entry name" value="RESPONSE_REGULATORY"/>
    <property type="match status" value="1"/>
</dbReference>
<dbReference type="Pfam" id="PF00512">
    <property type="entry name" value="HisKA"/>
    <property type="match status" value="1"/>
</dbReference>
<evidence type="ECO:0000256" key="7">
    <source>
        <dbReference type="SAM" id="Coils"/>
    </source>
</evidence>
<dbReference type="InterPro" id="IPR035965">
    <property type="entry name" value="PAS-like_dom_sf"/>
</dbReference>
<dbReference type="InterPro" id="IPR052162">
    <property type="entry name" value="Sensor_kinase/Photoreceptor"/>
</dbReference>
<dbReference type="InterPro" id="IPR001610">
    <property type="entry name" value="PAC"/>
</dbReference>
<evidence type="ECO:0000313" key="14">
    <source>
        <dbReference type="Proteomes" id="UP001169063"/>
    </source>
</evidence>
<evidence type="ECO:0000256" key="4">
    <source>
        <dbReference type="ARBA" id="ARBA00022679"/>
    </source>
</evidence>
<dbReference type="Gene3D" id="3.30.450.40">
    <property type="match status" value="1"/>
</dbReference>
<evidence type="ECO:0000256" key="8">
    <source>
        <dbReference type="SAM" id="Phobius"/>
    </source>
</evidence>
<dbReference type="InterPro" id="IPR036097">
    <property type="entry name" value="HisK_dim/P_sf"/>
</dbReference>
<feature type="transmembrane region" description="Helical" evidence="8">
    <location>
        <begin position="37"/>
        <end position="55"/>
    </location>
</feature>
<dbReference type="PROSITE" id="PS50113">
    <property type="entry name" value="PAC"/>
    <property type="match status" value="4"/>
</dbReference>
<feature type="domain" description="PAC" evidence="12">
    <location>
        <begin position="460"/>
        <end position="512"/>
    </location>
</feature>
<dbReference type="Gene3D" id="3.40.50.2300">
    <property type="match status" value="1"/>
</dbReference>
<dbReference type="Proteomes" id="UP001169063">
    <property type="component" value="Unassembled WGS sequence"/>
</dbReference>
<dbReference type="SUPFAM" id="SSF52172">
    <property type="entry name" value="CheY-like"/>
    <property type="match status" value="1"/>
</dbReference>
<sequence>MVRRLALAPEPSVLSAALTGLAAAATVLLVRLALTPVLGATTGFILFLPAVLAVALWKGRIGGLTALLASGLLAWGTAVSTQGAEADFARLATGLTIFIVVGLALAEIAVALRRDMSALNDSLEAERRARAAKSETESRFSMALQAGRLGAWEWDLASDRLAVSDGYRSNWGVEVEDGVAYLDLASKVHPDDQPAVMAARSRALLGEPYEVEYRVPQPDGSIRWCASEGRPQYDASGRVTKVLGVNRDITPQKVAEASLRESEQRFRLLSEAAPVMLWMSGPEGECQHLNRALRAFWGVSDDLSLFSWSDTLHPDDAGIVWRATAAALEAEAAFSVEARYRRYDGEWRTLTTEALPRFDADGAFLGMIGVNVDVTDARRAEAALRHSEARFRAVADNIPQIAWMADADGDIYWFNDRWYEFIGADPADGMTWDWNTILHPDYWGVTRERFFSNVAAGEPWEDTFPMRSAAGEWRWFLSRARPIRDESGAITQWFGTNTDITDLREAERVLRDEQSRKDFLIGLSDRLREVSDPDDLMRVAAEAVGAHLEADRAGFGEVDEAEERLSIRNAWARDGAADLTGLWTMRDFGPRLLADLKRGRPFAIADVCRDARTKSHADAYERIGVRGFLGAPLVRGNHLIALFFVHTNEPREWTEAEAQLVQELAARKWAALERARAQAAVRESEERFRAIANSAPILIWVTNADRTRAFVNETYVRFHGGTYEDALTADWRAALHPDDIDRVIRESLAGEASRKAFPLEARYRRHDGEYRWLRSYSQPRLDRTGALAGFVGVAYDITEARQVERDLTRLNELLEERVAAALEEKSRAEEALVHAQRMEAVGRLTGGVAHDFNNLLTVVIGGLEMILKSPEDTGRLKRLGEAALSAARRGEQLTHQLLAFSRKQELRPQVLNLTALIRTGAPLLKRAVGEAVELRLPRTRKSLMASVDAGQFEAALLNLIVNARDATPGGGRITIRCEAASLAEDQVRGLPAGDFARVSVEDTGSGIPPHVLDRIFEPFFTTKDVGKGTGLGLSQVHGFAHQSGGGVEVKSEPGRGTTVSILLPLLEASETAEPAPPSPRDRSHLSGRTVLLVEDDMAVGDIAADLLQGLGLKVERAGDAGEALSKLSQSGFDLLMTDIIMPGGMNGVALAREAISRRPRLAVLLSSGYPGDSLGDALQDVPWPLLRKPYDEAELTEALTDVLTNAASPN</sequence>
<dbReference type="PANTHER" id="PTHR43304">
    <property type="entry name" value="PHYTOCHROME-LIKE PROTEIN CPH1"/>
    <property type="match status" value="1"/>
</dbReference>
<dbReference type="SUPFAM" id="SSF55874">
    <property type="entry name" value="ATPase domain of HSP90 chaperone/DNA topoisomerase II/histidine kinase"/>
    <property type="match status" value="1"/>
</dbReference>
<dbReference type="InterPro" id="IPR029016">
    <property type="entry name" value="GAF-like_dom_sf"/>
</dbReference>
<dbReference type="SMART" id="SM00387">
    <property type="entry name" value="HATPase_c"/>
    <property type="match status" value="1"/>
</dbReference>
<dbReference type="Pfam" id="PF00072">
    <property type="entry name" value="Response_reg"/>
    <property type="match status" value="1"/>
</dbReference>
<dbReference type="InterPro" id="IPR000014">
    <property type="entry name" value="PAS"/>
</dbReference>
<dbReference type="InterPro" id="IPR000700">
    <property type="entry name" value="PAS-assoc_C"/>
</dbReference>
<keyword evidence="5" id="KW-0418">Kinase</keyword>
<feature type="coiled-coil region" evidence="7">
    <location>
        <begin position="797"/>
        <end position="838"/>
    </location>
</feature>
<dbReference type="SMART" id="SM00388">
    <property type="entry name" value="HisKA"/>
    <property type="match status" value="1"/>
</dbReference>
<dbReference type="InterPro" id="IPR004358">
    <property type="entry name" value="Sig_transdc_His_kin-like_C"/>
</dbReference>
<dbReference type="SMART" id="SM00448">
    <property type="entry name" value="REC"/>
    <property type="match status" value="1"/>
</dbReference>
<keyword evidence="3 6" id="KW-0597">Phosphoprotein</keyword>
<dbReference type="CDD" id="cd00130">
    <property type="entry name" value="PAS"/>
    <property type="match status" value="4"/>
</dbReference>
<dbReference type="PROSITE" id="PS50109">
    <property type="entry name" value="HIS_KIN"/>
    <property type="match status" value="1"/>
</dbReference>
<evidence type="ECO:0000256" key="5">
    <source>
        <dbReference type="ARBA" id="ARBA00022777"/>
    </source>
</evidence>
<dbReference type="InterPro" id="IPR005467">
    <property type="entry name" value="His_kinase_dom"/>
</dbReference>
<dbReference type="InterPro" id="IPR003018">
    <property type="entry name" value="GAF"/>
</dbReference>
<evidence type="ECO:0000259" key="11">
    <source>
        <dbReference type="PROSITE" id="PS50112"/>
    </source>
</evidence>
<evidence type="ECO:0000259" key="9">
    <source>
        <dbReference type="PROSITE" id="PS50109"/>
    </source>
</evidence>
<dbReference type="Pfam" id="PF08447">
    <property type="entry name" value="PAS_3"/>
    <property type="match status" value="4"/>
</dbReference>
<dbReference type="PROSITE" id="PS50112">
    <property type="entry name" value="PAS"/>
    <property type="match status" value="2"/>
</dbReference>
<keyword evidence="8" id="KW-0812">Transmembrane</keyword>
<keyword evidence="4" id="KW-0808">Transferase</keyword>
<dbReference type="NCBIfam" id="TIGR00229">
    <property type="entry name" value="sensory_box"/>
    <property type="match status" value="4"/>
</dbReference>
<feature type="domain" description="Response regulatory" evidence="10">
    <location>
        <begin position="1089"/>
        <end position="1203"/>
    </location>
</feature>
<name>A0ABT8SPD3_9CAUL</name>
<reference evidence="13" key="1">
    <citation type="submission" date="2023-07" db="EMBL/GenBank/DDBJ databases">
        <title>Brevundimonas soil sp. nov., isolated from the soil of chemical plant.</title>
        <authorList>
            <person name="Wu N."/>
        </authorList>
    </citation>
    <scope>NUCLEOTIDE SEQUENCE</scope>
    <source>
        <strain evidence="13">XZ-24</strain>
    </source>
</reference>
<comment type="caution">
    <text evidence="13">The sequence shown here is derived from an EMBL/GenBank/DDBJ whole genome shotgun (WGS) entry which is preliminary data.</text>
</comment>
<feature type="modified residue" description="4-aspartylphosphate" evidence="6">
    <location>
        <position position="1138"/>
    </location>
</feature>
<evidence type="ECO:0000259" key="12">
    <source>
        <dbReference type="PROSITE" id="PS50113"/>
    </source>
</evidence>
<dbReference type="SMART" id="SM00086">
    <property type="entry name" value="PAC"/>
    <property type="match status" value="4"/>
</dbReference>
<dbReference type="Gene3D" id="2.10.70.100">
    <property type="match status" value="1"/>
</dbReference>
<dbReference type="SUPFAM" id="SSF55781">
    <property type="entry name" value="GAF domain-like"/>
    <property type="match status" value="1"/>
</dbReference>
<dbReference type="InterPro" id="IPR011006">
    <property type="entry name" value="CheY-like_superfamily"/>
</dbReference>
<evidence type="ECO:0000256" key="2">
    <source>
        <dbReference type="ARBA" id="ARBA00012438"/>
    </source>
</evidence>
<feature type="transmembrane region" description="Helical" evidence="8">
    <location>
        <begin position="91"/>
        <end position="112"/>
    </location>
</feature>
<dbReference type="Pfam" id="PF01590">
    <property type="entry name" value="GAF"/>
    <property type="match status" value="1"/>
</dbReference>
<dbReference type="EC" id="2.7.13.3" evidence="2"/>
<protein>
    <recommendedName>
        <fullName evidence="2">histidine kinase</fullName>
        <ecNumber evidence="2">2.7.13.3</ecNumber>
    </recommendedName>
</protein>
<dbReference type="RefSeq" id="WP_302110876.1">
    <property type="nucleotide sequence ID" value="NZ_JAUKTR010000006.1"/>
</dbReference>
<dbReference type="InterPro" id="IPR003594">
    <property type="entry name" value="HATPase_dom"/>
</dbReference>
<dbReference type="PANTHER" id="PTHR43304:SF1">
    <property type="entry name" value="PAC DOMAIN-CONTAINING PROTEIN"/>
    <property type="match status" value="1"/>
</dbReference>
<dbReference type="SMART" id="SM00091">
    <property type="entry name" value="PAS"/>
    <property type="match status" value="4"/>
</dbReference>
<dbReference type="Gene3D" id="1.10.287.130">
    <property type="match status" value="1"/>
</dbReference>
<feature type="transmembrane region" description="Helical" evidence="8">
    <location>
        <begin position="12"/>
        <end position="30"/>
    </location>
</feature>
<dbReference type="SUPFAM" id="SSF55785">
    <property type="entry name" value="PYP-like sensor domain (PAS domain)"/>
    <property type="match status" value="4"/>
</dbReference>
<dbReference type="PRINTS" id="PR00344">
    <property type="entry name" value="BCTRLSENSOR"/>
</dbReference>
<evidence type="ECO:0000256" key="1">
    <source>
        <dbReference type="ARBA" id="ARBA00000085"/>
    </source>
</evidence>
<feature type="domain" description="PAC" evidence="12">
    <location>
        <begin position="757"/>
        <end position="809"/>
    </location>
</feature>
<feature type="domain" description="PAC" evidence="12">
    <location>
        <begin position="209"/>
        <end position="261"/>
    </location>
</feature>
<feature type="domain" description="Histidine kinase" evidence="9">
    <location>
        <begin position="847"/>
        <end position="1067"/>
    </location>
</feature>
<dbReference type="InterPro" id="IPR036890">
    <property type="entry name" value="HATPase_C_sf"/>
</dbReference>
<dbReference type="Pfam" id="PF02518">
    <property type="entry name" value="HATPase_c"/>
    <property type="match status" value="1"/>
</dbReference>
<dbReference type="Gene3D" id="3.30.565.10">
    <property type="entry name" value="Histidine kinase-like ATPase, C-terminal domain"/>
    <property type="match status" value="1"/>
</dbReference>
<dbReference type="Gene3D" id="3.30.450.20">
    <property type="entry name" value="PAS domain"/>
    <property type="match status" value="4"/>
</dbReference>
<organism evidence="13 14">
    <name type="scientific">Peiella sedimenti</name>
    <dbReference type="NCBI Taxonomy" id="3061083"/>
    <lineage>
        <taxon>Bacteria</taxon>
        <taxon>Pseudomonadati</taxon>
        <taxon>Pseudomonadota</taxon>
        <taxon>Alphaproteobacteria</taxon>
        <taxon>Caulobacterales</taxon>
        <taxon>Caulobacteraceae</taxon>
        <taxon>Peiella</taxon>
    </lineage>
</organism>
<dbReference type="SUPFAM" id="SSF47384">
    <property type="entry name" value="Homodimeric domain of signal transducing histidine kinase"/>
    <property type="match status" value="1"/>
</dbReference>
<evidence type="ECO:0000256" key="3">
    <source>
        <dbReference type="ARBA" id="ARBA00022553"/>
    </source>
</evidence>
<feature type="domain" description="PAC" evidence="12">
    <location>
        <begin position="334"/>
        <end position="386"/>
    </location>
</feature>
<comment type="catalytic activity">
    <reaction evidence="1">
        <text>ATP + protein L-histidine = ADP + protein N-phospho-L-histidine.</text>
        <dbReference type="EC" id="2.7.13.3"/>
    </reaction>
</comment>
<evidence type="ECO:0000259" key="10">
    <source>
        <dbReference type="PROSITE" id="PS50110"/>
    </source>
</evidence>
<dbReference type="InterPro" id="IPR003661">
    <property type="entry name" value="HisK_dim/P_dom"/>
</dbReference>
<dbReference type="InterPro" id="IPR001789">
    <property type="entry name" value="Sig_transdc_resp-reg_receiver"/>
</dbReference>
<evidence type="ECO:0000256" key="6">
    <source>
        <dbReference type="PROSITE-ProRule" id="PRU00169"/>
    </source>
</evidence>
<feature type="domain" description="PAS" evidence="11">
    <location>
        <begin position="387"/>
        <end position="458"/>
    </location>
</feature>
<evidence type="ECO:0000313" key="13">
    <source>
        <dbReference type="EMBL" id="MDO1560445.1"/>
    </source>
</evidence>
<feature type="domain" description="PAS" evidence="11">
    <location>
        <begin position="684"/>
        <end position="743"/>
    </location>
</feature>
<keyword evidence="8" id="KW-0472">Membrane</keyword>
<dbReference type="SMART" id="SM00065">
    <property type="entry name" value="GAF"/>
    <property type="match status" value="1"/>
</dbReference>
<dbReference type="CDD" id="cd00082">
    <property type="entry name" value="HisKA"/>
    <property type="match status" value="1"/>
</dbReference>
<accession>A0ABT8SPD3</accession>
<dbReference type="EMBL" id="JAUKTR010000006">
    <property type="protein sequence ID" value="MDO1560445.1"/>
    <property type="molecule type" value="Genomic_DNA"/>
</dbReference>